<evidence type="ECO:0000313" key="3">
    <source>
        <dbReference type="EMBL" id="MBW9065476.1"/>
    </source>
</evidence>
<evidence type="ECO:0000259" key="2">
    <source>
        <dbReference type="PROSITE" id="PS50943"/>
    </source>
</evidence>
<dbReference type="PROSITE" id="PS50943">
    <property type="entry name" value="HTH_CROC1"/>
    <property type="match status" value="1"/>
</dbReference>
<proteinExistence type="predicted"/>
<keyword evidence="1" id="KW-0238">DNA-binding</keyword>
<dbReference type="RefSeq" id="WP_018327166.1">
    <property type="nucleotide sequence ID" value="NZ_JAEUAO010000005.1"/>
</dbReference>
<dbReference type="CDD" id="cd00093">
    <property type="entry name" value="HTH_XRE"/>
    <property type="match status" value="1"/>
</dbReference>
<dbReference type="SMART" id="SM00530">
    <property type="entry name" value="HTH_XRE"/>
    <property type="match status" value="1"/>
</dbReference>
<name>A0ABS7HFL2_9HYPH</name>
<dbReference type="SUPFAM" id="SSF47413">
    <property type="entry name" value="lambda repressor-like DNA-binding domains"/>
    <property type="match status" value="1"/>
</dbReference>
<protein>
    <submittedName>
        <fullName evidence="3">Helix-turn-helix transcriptional regulator</fullName>
    </submittedName>
</protein>
<reference evidence="3 4" key="1">
    <citation type="journal article" date="2021" name="MBio">
        <title>Poor Competitiveness of Bradyrhizobium in Pigeon Pea Root Colonization in Indian Soils.</title>
        <authorList>
            <person name="Chalasani D."/>
            <person name="Basu A."/>
            <person name="Pullabhotla S.V.S.R.N."/>
            <person name="Jorrin B."/>
            <person name="Neal A.L."/>
            <person name="Poole P.S."/>
            <person name="Podile A.R."/>
            <person name="Tkacz A."/>
        </authorList>
    </citation>
    <scope>NUCLEOTIDE SEQUENCE [LARGE SCALE GENOMIC DNA]</scope>
    <source>
        <strain evidence="3 4">HU44</strain>
    </source>
</reference>
<sequence length="124" mass="13485">MTPFGEAMHRLRRKKGVSQKQMAAAIGVSPAYLSALEHGKRGAPSFEFLQRVAGYFNVIWDDADELFGLAALSDPKVVLDTSGLSPAHTAFANRLASRIRGLSGETIGILEDVLEKGRFPDKEL</sequence>
<dbReference type="Pfam" id="PF01381">
    <property type="entry name" value="HTH_3"/>
    <property type="match status" value="1"/>
</dbReference>
<dbReference type="Proteomes" id="UP000757604">
    <property type="component" value="Unassembled WGS sequence"/>
</dbReference>
<comment type="caution">
    <text evidence="3">The sequence shown here is derived from an EMBL/GenBank/DDBJ whole genome shotgun (WGS) entry which is preliminary data.</text>
</comment>
<gene>
    <name evidence="3" type="ORF">JNB71_19420</name>
</gene>
<dbReference type="EMBL" id="JAEUAO010000005">
    <property type="protein sequence ID" value="MBW9065476.1"/>
    <property type="molecule type" value="Genomic_DNA"/>
</dbReference>
<dbReference type="PANTHER" id="PTHR46558:SF4">
    <property type="entry name" value="DNA-BIDING PHAGE PROTEIN"/>
    <property type="match status" value="1"/>
</dbReference>
<dbReference type="Gene3D" id="1.10.260.40">
    <property type="entry name" value="lambda repressor-like DNA-binding domains"/>
    <property type="match status" value="1"/>
</dbReference>
<accession>A0ABS7HFL2</accession>
<evidence type="ECO:0000313" key="4">
    <source>
        <dbReference type="Proteomes" id="UP000757604"/>
    </source>
</evidence>
<dbReference type="PANTHER" id="PTHR46558">
    <property type="entry name" value="TRACRIPTIONAL REGULATORY PROTEIN-RELATED-RELATED"/>
    <property type="match status" value="1"/>
</dbReference>
<feature type="domain" description="HTH cro/C1-type" evidence="2">
    <location>
        <begin position="8"/>
        <end position="66"/>
    </location>
</feature>
<dbReference type="InterPro" id="IPR001387">
    <property type="entry name" value="Cro/C1-type_HTH"/>
</dbReference>
<keyword evidence="4" id="KW-1185">Reference proteome</keyword>
<organism evidence="3 4">
    <name type="scientific">Rhizobium herbae</name>
    <dbReference type="NCBI Taxonomy" id="508661"/>
    <lineage>
        <taxon>Bacteria</taxon>
        <taxon>Pseudomonadati</taxon>
        <taxon>Pseudomonadota</taxon>
        <taxon>Alphaproteobacteria</taxon>
        <taxon>Hyphomicrobiales</taxon>
        <taxon>Rhizobiaceae</taxon>
        <taxon>Rhizobium/Agrobacterium group</taxon>
        <taxon>Rhizobium</taxon>
    </lineage>
</organism>
<evidence type="ECO:0000256" key="1">
    <source>
        <dbReference type="ARBA" id="ARBA00023125"/>
    </source>
</evidence>
<dbReference type="InterPro" id="IPR010982">
    <property type="entry name" value="Lambda_DNA-bd_dom_sf"/>
</dbReference>